<evidence type="ECO:0008006" key="4">
    <source>
        <dbReference type="Google" id="ProtNLM"/>
    </source>
</evidence>
<accession>A0A1U7H2Z0</accession>
<keyword evidence="3" id="KW-1185">Reference proteome</keyword>
<name>A0A1U7H2Z0_9CYAN</name>
<keyword evidence="1" id="KW-0812">Transmembrane</keyword>
<gene>
    <name evidence="2" type="ORF">NIES592_05205</name>
</gene>
<evidence type="ECO:0000256" key="1">
    <source>
        <dbReference type="SAM" id="Phobius"/>
    </source>
</evidence>
<feature type="transmembrane region" description="Helical" evidence="1">
    <location>
        <begin position="12"/>
        <end position="34"/>
    </location>
</feature>
<evidence type="ECO:0000313" key="3">
    <source>
        <dbReference type="Proteomes" id="UP000186391"/>
    </source>
</evidence>
<dbReference type="RefSeq" id="WP_073555119.1">
    <property type="nucleotide sequence ID" value="NZ_MRCA01000002.1"/>
</dbReference>
<dbReference type="AlphaFoldDB" id="A0A1U7H2Z0"/>
<comment type="caution">
    <text evidence="2">The sequence shown here is derived from an EMBL/GenBank/DDBJ whole genome shotgun (WGS) entry which is preliminary data.</text>
</comment>
<dbReference type="Proteomes" id="UP000186391">
    <property type="component" value="Unassembled WGS sequence"/>
</dbReference>
<protein>
    <recommendedName>
        <fullName evidence="4">DUF2127 domain-containing protein</fullName>
    </recommendedName>
</protein>
<sequence>MIEKRPPGLIAIVVYKGFVALLLTATSIVLLLALKKHDTLVGFSESYILEGKREVIEWLLEKIVNIKPQTLKFSGIATAIYAVVTAIEAIGLWYEKTWAKILVIGLVGISVPPEIYELIKGITIFKFLVFMVNIAVLWYLIKHFYKH</sequence>
<dbReference type="EMBL" id="MRCA01000002">
    <property type="protein sequence ID" value="OKH15493.1"/>
    <property type="molecule type" value="Genomic_DNA"/>
</dbReference>
<keyword evidence="1" id="KW-0472">Membrane</keyword>
<keyword evidence="1" id="KW-1133">Transmembrane helix</keyword>
<dbReference type="InterPro" id="IPR021125">
    <property type="entry name" value="DUF2127"/>
</dbReference>
<dbReference type="Pfam" id="PF09900">
    <property type="entry name" value="DUF2127"/>
    <property type="match status" value="1"/>
</dbReference>
<feature type="transmembrane region" description="Helical" evidence="1">
    <location>
        <begin position="73"/>
        <end position="94"/>
    </location>
</feature>
<feature type="transmembrane region" description="Helical" evidence="1">
    <location>
        <begin position="122"/>
        <end position="141"/>
    </location>
</feature>
<dbReference type="OrthoDB" id="572497at2"/>
<proteinExistence type="predicted"/>
<organism evidence="2 3">
    <name type="scientific">Fischerella major NIES-592</name>
    <dbReference type="NCBI Taxonomy" id="210994"/>
    <lineage>
        <taxon>Bacteria</taxon>
        <taxon>Bacillati</taxon>
        <taxon>Cyanobacteriota</taxon>
        <taxon>Cyanophyceae</taxon>
        <taxon>Nostocales</taxon>
        <taxon>Hapalosiphonaceae</taxon>
        <taxon>Fischerella</taxon>
    </lineage>
</organism>
<reference evidence="2 3" key="1">
    <citation type="submission" date="2016-11" db="EMBL/GenBank/DDBJ databases">
        <title>Draft Genome Sequences of Nine Cyanobacterial Strains from Diverse Habitats.</title>
        <authorList>
            <person name="Zhu T."/>
            <person name="Hou S."/>
            <person name="Lu X."/>
            <person name="Hess W.R."/>
        </authorList>
    </citation>
    <scope>NUCLEOTIDE SEQUENCE [LARGE SCALE GENOMIC DNA]</scope>
    <source>
        <strain evidence="2 3">NIES-592</strain>
    </source>
</reference>
<feature type="transmembrane region" description="Helical" evidence="1">
    <location>
        <begin position="101"/>
        <end position="116"/>
    </location>
</feature>
<evidence type="ECO:0000313" key="2">
    <source>
        <dbReference type="EMBL" id="OKH15493.1"/>
    </source>
</evidence>